<evidence type="ECO:0008006" key="7">
    <source>
        <dbReference type="Google" id="ProtNLM"/>
    </source>
</evidence>
<dbReference type="PANTHER" id="PTHR44472">
    <property type="entry name" value="DDB1- AND CUL4-ASSOCIATED FACTOR 4-RELATED"/>
    <property type="match status" value="1"/>
</dbReference>
<dbReference type="GO" id="GO:0080008">
    <property type="term" value="C:Cul4-RING E3 ubiquitin ligase complex"/>
    <property type="evidence" value="ECO:0007669"/>
    <property type="project" value="TreeGrafter"/>
</dbReference>
<dbReference type="OrthoDB" id="128867at2759"/>
<evidence type="ECO:0000313" key="6">
    <source>
        <dbReference type="Proteomes" id="UP000007148"/>
    </source>
</evidence>
<evidence type="ECO:0000256" key="1">
    <source>
        <dbReference type="ARBA" id="ARBA00022574"/>
    </source>
</evidence>
<dbReference type="PANTHER" id="PTHR44472:SF1">
    <property type="entry name" value="DDB1 AND CUL4 ASSOCIATED FACTOR 4"/>
    <property type="match status" value="1"/>
</dbReference>
<evidence type="ECO:0000256" key="3">
    <source>
        <dbReference type="PROSITE-ProRule" id="PRU00221"/>
    </source>
</evidence>
<name>G4TSA2_SERID</name>
<feature type="repeat" description="WD" evidence="3">
    <location>
        <begin position="329"/>
        <end position="357"/>
    </location>
</feature>
<dbReference type="PROSITE" id="PS50082">
    <property type="entry name" value="WD_REPEATS_2"/>
    <property type="match status" value="1"/>
</dbReference>
<proteinExistence type="predicted"/>
<dbReference type="Pfam" id="PF00400">
    <property type="entry name" value="WD40"/>
    <property type="match status" value="1"/>
</dbReference>
<dbReference type="HOGENOM" id="CLU_049928_0_0_1"/>
<dbReference type="STRING" id="1109443.G4TSA2"/>
<dbReference type="InterPro" id="IPR001680">
    <property type="entry name" value="WD40_rpt"/>
</dbReference>
<sequence length="425" mass="46074">MAMEEDTTHDQPRSRPGLIFAGDKAGMLYATSKEDPYDPWVPVHHLGSQISSVYIHNKTMYAASLGPKPQIFISTSEFMSSLSMHSFHDMWTVHWLMPSPESDASNASAVIGMKQRAVYMPSLETHRGAYIMPTNSDVFSVYKHHWTVLTGARNGSVKLFDVRTPPTSHVNIFPPCVRASRTLGVPVADPIPRRGLNLAPTSRGTAGSRWNALSKSPTRRPLALGNPAHDDRSAGGTTLEEAKPMHTSSVTNLRVLDEWGLLLASMDGTLNAYDMRFCGFASRSQAEMGTFVIRSTKAKLGEVATLPRPVFNLAGHVNTCSQGLGFCVNPSASILLAAGEDKRIRAWSLRTGDNVTNTSTSNSPGPSGKATPNLSSSPRSTPQAGLLSRTFSRPVNSIVMAEDGKEIWVASGREALCFEGTLSFR</sequence>
<dbReference type="SUPFAM" id="SSF50978">
    <property type="entry name" value="WD40 repeat-like"/>
    <property type="match status" value="1"/>
</dbReference>
<keyword evidence="6" id="KW-1185">Reference proteome</keyword>
<dbReference type="InParanoid" id="G4TSA2"/>
<dbReference type="InterPro" id="IPR036322">
    <property type="entry name" value="WD40_repeat_dom_sf"/>
</dbReference>
<dbReference type="EMBL" id="CAFZ01000288">
    <property type="protein sequence ID" value="CCA74195.1"/>
    <property type="molecule type" value="Genomic_DNA"/>
</dbReference>
<feature type="compositionally biased region" description="Polar residues" evidence="4">
    <location>
        <begin position="370"/>
        <end position="387"/>
    </location>
</feature>
<dbReference type="InterPro" id="IPR015943">
    <property type="entry name" value="WD40/YVTN_repeat-like_dom_sf"/>
</dbReference>
<keyword evidence="1 3" id="KW-0853">WD repeat</keyword>
<dbReference type="InterPro" id="IPR052254">
    <property type="entry name" value="CUL4-DDB1_E3_ligase_receptor"/>
</dbReference>
<reference evidence="5 6" key="1">
    <citation type="journal article" date="2011" name="PLoS Pathog.">
        <title>Endophytic Life Strategies Decoded by Genome and Transcriptome Analyses of the Mutualistic Root Symbiont Piriformospora indica.</title>
        <authorList>
            <person name="Zuccaro A."/>
            <person name="Lahrmann U."/>
            <person name="Guldener U."/>
            <person name="Langen G."/>
            <person name="Pfiffi S."/>
            <person name="Biedenkopf D."/>
            <person name="Wong P."/>
            <person name="Samans B."/>
            <person name="Grimm C."/>
            <person name="Basiewicz M."/>
            <person name="Murat C."/>
            <person name="Martin F."/>
            <person name="Kogel K.H."/>
        </authorList>
    </citation>
    <scope>NUCLEOTIDE SEQUENCE [LARGE SCALE GENOMIC DNA]</scope>
    <source>
        <strain evidence="5 6">DSM 11827</strain>
    </source>
</reference>
<dbReference type="SMART" id="SM00320">
    <property type="entry name" value="WD40"/>
    <property type="match status" value="3"/>
</dbReference>
<evidence type="ECO:0000256" key="4">
    <source>
        <dbReference type="SAM" id="MobiDB-lite"/>
    </source>
</evidence>
<gene>
    <name evidence="5" type="ORF">PIIN_08148</name>
</gene>
<feature type="compositionally biased region" description="Low complexity" evidence="4">
    <location>
        <begin position="356"/>
        <end position="368"/>
    </location>
</feature>
<feature type="region of interest" description="Disordered" evidence="4">
    <location>
        <begin position="194"/>
        <end position="239"/>
    </location>
</feature>
<protein>
    <recommendedName>
        <fullName evidence="7">WD40 repeat-like protein</fullName>
    </recommendedName>
</protein>
<evidence type="ECO:0000256" key="2">
    <source>
        <dbReference type="ARBA" id="ARBA00022737"/>
    </source>
</evidence>
<organism evidence="5 6">
    <name type="scientific">Serendipita indica (strain DSM 11827)</name>
    <name type="common">Root endophyte fungus</name>
    <name type="synonym">Piriformospora indica</name>
    <dbReference type="NCBI Taxonomy" id="1109443"/>
    <lineage>
        <taxon>Eukaryota</taxon>
        <taxon>Fungi</taxon>
        <taxon>Dikarya</taxon>
        <taxon>Basidiomycota</taxon>
        <taxon>Agaricomycotina</taxon>
        <taxon>Agaricomycetes</taxon>
        <taxon>Sebacinales</taxon>
        <taxon>Serendipitaceae</taxon>
        <taxon>Serendipita</taxon>
    </lineage>
</organism>
<evidence type="ECO:0000313" key="5">
    <source>
        <dbReference type="EMBL" id="CCA74195.1"/>
    </source>
</evidence>
<dbReference type="Gene3D" id="2.130.10.10">
    <property type="entry name" value="YVTN repeat-like/Quinoprotein amine dehydrogenase"/>
    <property type="match status" value="1"/>
</dbReference>
<keyword evidence="2" id="KW-0677">Repeat</keyword>
<dbReference type="Proteomes" id="UP000007148">
    <property type="component" value="Unassembled WGS sequence"/>
</dbReference>
<feature type="region of interest" description="Disordered" evidence="4">
    <location>
        <begin position="349"/>
        <end position="387"/>
    </location>
</feature>
<dbReference type="AlphaFoldDB" id="G4TSA2"/>
<accession>G4TSA2</accession>
<comment type="caution">
    <text evidence="5">The sequence shown here is derived from an EMBL/GenBank/DDBJ whole genome shotgun (WGS) entry which is preliminary data.</text>
</comment>
<dbReference type="eggNOG" id="KOG2695">
    <property type="taxonomic scope" value="Eukaryota"/>
</dbReference>